<accession>D5GNW7</accession>
<evidence type="ECO:0000256" key="1">
    <source>
        <dbReference type="SAM" id="MobiDB-lite"/>
    </source>
</evidence>
<gene>
    <name evidence="2" type="ORF">GSTUM_00011550001</name>
</gene>
<proteinExistence type="predicted"/>
<organism evidence="2 3">
    <name type="scientific">Tuber melanosporum (strain Mel28)</name>
    <name type="common">Perigord black truffle</name>
    <dbReference type="NCBI Taxonomy" id="656061"/>
    <lineage>
        <taxon>Eukaryota</taxon>
        <taxon>Fungi</taxon>
        <taxon>Dikarya</taxon>
        <taxon>Ascomycota</taxon>
        <taxon>Pezizomycotina</taxon>
        <taxon>Pezizomycetes</taxon>
        <taxon>Pezizales</taxon>
        <taxon>Tuberaceae</taxon>
        <taxon>Tuber</taxon>
    </lineage>
</organism>
<name>D5GNW7_TUBMM</name>
<sequence length="279" mass="31412">MPNLGEPKRRPFLVIRCNQKHVICLPFTSLRKYDSIYHACRDHEREPNTYYPVSPNQNDGIYIPITVPEYCKGYIDLLCPMTLGMNTIDWGCKMGRISDEDLTRVTEAHKRLVWDMSEGRNSSGMALRSAPVLAGHTLEGGNHRPHTVPGIPRRNCEPKTSEKSQLGQPSSSRQQIAPLKNTSSEIRPPVHSTKGPKRNRGSGCRPSKYRTPNTPYDRDDRGRRGHSHAGDRIPWSSRNGCSSQDKDGRQMRDRQASTENSSSSTRRMSHNPGDPGRGI</sequence>
<feature type="compositionally biased region" description="Polar residues" evidence="1">
    <location>
        <begin position="163"/>
        <end position="185"/>
    </location>
</feature>
<dbReference type="InParanoid" id="D5GNW7"/>
<reference evidence="2 3" key="1">
    <citation type="journal article" date="2010" name="Nature">
        <title>Perigord black truffle genome uncovers evolutionary origins and mechanisms of symbiosis.</title>
        <authorList>
            <person name="Martin F."/>
            <person name="Kohler A."/>
            <person name="Murat C."/>
            <person name="Balestrini R."/>
            <person name="Coutinho P.M."/>
            <person name="Jaillon O."/>
            <person name="Montanini B."/>
            <person name="Morin E."/>
            <person name="Noel B."/>
            <person name="Percudani R."/>
            <person name="Porcel B."/>
            <person name="Rubini A."/>
            <person name="Amicucci A."/>
            <person name="Amselem J."/>
            <person name="Anthouard V."/>
            <person name="Arcioni S."/>
            <person name="Artiguenave F."/>
            <person name="Aury J.M."/>
            <person name="Ballario P."/>
            <person name="Bolchi A."/>
            <person name="Brenna A."/>
            <person name="Brun A."/>
            <person name="Buee M."/>
            <person name="Cantarel B."/>
            <person name="Chevalier G."/>
            <person name="Couloux A."/>
            <person name="Da Silva C."/>
            <person name="Denoeud F."/>
            <person name="Duplessis S."/>
            <person name="Ghignone S."/>
            <person name="Hilselberger B."/>
            <person name="Iotti M."/>
            <person name="Marcais B."/>
            <person name="Mello A."/>
            <person name="Miranda M."/>
            <person name="Pacioni G."/>
            <person name="Quesneville H."/>
            <person name="Riccioni C."/>
            <person name="Ruotolo R."/>
            <person name="Splivallo R."/>
            <person name="Stocchi V."/>
            <person name="Tisserant E."/>
            <person name="Viscomi A.R."/>
            <person name="Zambonelli A."/>
            <person name="Zampieri E."/>
            <person name="Henrissat B."/>
            <person name="Lebrun M.H."/>
            <person name="Paolocci F."/>
            <person name="Bonfante P."/>
            <person name="Ottonello S."/>
            <person name="Wincker P."/>
        </authorList>
    </citation>
    <scope>NUCLEOTIDE SEQUENCE [LARGE SCALE GENOMIC DNA]</scope>
    <source>
        <strain evidence="2 3">Mel28</strain>
    </source>
</reference>
<dbReference type="HOGENOM" id="CLU_998164_0_0_1"/>
<keyword evidence="3" id="KW-1185">Reference proteome</keyword>
<feature type="compositionally biased region" description="Basic and acidic residues" evidence="1">
    <location>
        <begin position="244"/>
        <end position="256"/>
    </location>
</feature>
<dbReference type="EMBL" id="FN430370">
    <property type="protein sequence ID" value="CAZ86210.1"/>
    <property type="molecule type" value="Genomic_DNA"/>
</dbReference>
<evidence type="ECO:0000313" key="2">
    <source>
        <dbReference type="EMBL" id="CAZ86210.1"/>
    </source>
</evidence>
<feature type="region of interest" description="Disordered" evidence="1">
    <location>
        <begin position="136"/>
        <end position="279"/>
    </location>
</feature>
<evidence type="ECO:0000313" key="3">
    <source>
        <dbReference type="Proteomes" id="UP000006911"/>
    </source>
</evidence>
<dbReference type="AlphaFoldDB" id="D5GNW7"/>
<dbReference type="KEGG" id="tml:GSTUM_00011550001"/>
<dbReference type="GeneID" id="9182844"/>
<dbReference type="Proteomes" id="UP000006911">
    <property type="component" value="Unassembled WGS sequence"/>
</dbReference>
<feature type="compositionally biased region" description="Polar residues" evidence="1">
    <location>
        <begin position="257"/>
        <end position="266"/>
    </location>
</feature>
<dbReference type="RefSeq" id="XP_002842019.1">
    <property type="nucleotide sequence ID" value="XM_002841973.1"/>
</dbReference>
<protein>
    <submittedName>
        <fullName evidence="2">(Perigord truffle) hypothetical protein</fullName>
    </submittedName>
</protein>